<gene>
    <name evidence="1" type="ORF">JHL16_02535</name>
</gene>
<keyword evidence="1" id="KW-0378">Hydrolase</keyword>
<accession>A0ACC5QXX4</accession>
<evidence type="ECO:0000313" key="1">
    <source>
        <dbReference type="EMBL" id="MBK1865214.1"/>
    </source>
</evidence>
<organism evidence="1 2">
    <name type="scientific">Taklimakanibacter albus</name>
    <dbReference type="NCBI Taxonomy" id="2800327"/>
    <lineage>
        <taxon>Bacteria</taxon>
        <taxon>Pseudomonadati</taxon>
        <taxon>Pseudomonadota</taxon>
        <taxon>Alphaproteobacteria</taxon>
        <taxon>Hyphomicrobiales</taxon>
        <taxon>Aestuariivirgaceae</taxon>
        <taxon>Taklimakanibacter</taxon>
    </lineage>
</organism>
<sequence length="226" mass="24177">MSASGNGRGAVTQAKTVMCFGDSNTYGAIPTLARIGRHRFAPDRRWPGVMRKALGNGWDVIEEGHPGRTTVHEDPIEGLHKSGIKALPVLLETHMPLDAIVLALGTNDLKHRFSLTPNDVADSIEVLVRLIQRSEAGDGGVVPKVLVVAPPPLLEIDWFGQMFLGGAEKSKHLSRLFREAAKRAGVAFLDAGAIIESSTVDGIHFESDAHRVLGTEIAKAVQALAA</sequence>
<proteinExistence type="predicted"/>
<dbReference type="EMBL" id="JAENHL010000004">
    <property type="protein sequence ID" value="MBK1865214.1"/>
    <property type="molecule type" value="Genomic_DNA"/>
</dbReference>
<keyword evidence="2" id="KW-1185">Reference proteome</keyword>
<name>A0ACC5QXX4_9HYPH</name>
<dbReference type="Proteomes" id="UP000616151">
    <property type="component" value="Unassembled WGS sequence"/>
</dbReference>
<comment type="caution">
    <text evidence="1">The sequence shown here is derived from an EMBL/GenBank/DDBJ whole genome shotgun (WGS) entry which is preliminary data.</text>
</comment>
<reference evidence="1" key="1">
    <citation type="submission" date="2021-01" db="EMBL/GenBank/DDBJ databases">
        <authorList>
            <person name="Sun Q."/>
        </authorList>
    </citation>
    <scope>NUCLEOTIDE SEQUENCE</scope>
    <source>
        <strain evidence="1">YIM B02566</strain>
    </source>
</reference>
<protein>
    <submittedName>
        <fullName evidence="1">SGNH/GDSL hydrolase family protein</fullName>
    </submittedName>
</protein>
<evidence type="ECO:0000313" key="2">
    <source>
        <dbReference type="Proteomes" id="UP000616151"/>
    </source>
</evidence>